<name>A0A432ZYP0_9FUNG</name>
<accession>A0A432ZYP0</accession>
<reference evidence="2 3" key="1">
    <citation type="journal article" date="2018" name="New Phytol.">
        <title>Phylogenomics of Endogonaceae and evolution of mycorrhizas within Mucoromycota.</title>
        <authorList>
            <person name="Chang Y."/>
            <person name="Desiro A."/>
            <person name="Na H."/>
            <person name="Sandor L."/>
            <person name="Lipzen A."/>
            <person name="Clum A."/>
            <person name="Barry K."/>
            <person name="Grigoriev I.V."/>
            <person name="Martin F.M."/>
            <person name="Stajich J.E."/>
            <person name="Smith M.E."/>
            <person name="Bonito G."/>
            <person name="Spatafora J.W."/>
        </authorList>
    </citation>
    <scope>NUCLEOTIDE SEQUENCE [LARGE SCALE GENOMIC DNA]</scope>
    <source>
        <strain evidence="2 3">GMNB39</strain>
    </source>
</reference>
<evidence type="ECO:0000256" key="1">
    <source>
        <dbReference type="SAM" id="MobiDB-lite"/>
    </source>
</evidence>
<evidence type="ECO:0000313" key="2">
    <source>
        <dbReference type="EMBL" id="RUO95445.1"/>
    </source>
</evidence>
<dbReference type="Proteomes" id="UP000268093">
    <property type="component" value="Unassembled WGS sequence"/>
</dbReference>
<gene>
    <name evidence="2" type="ORF">BC936DRAFT_144012</name>
</gene>
<dbReference type="AlphaFoldDB" id="A0A432ZYP0"/>
<evidence type="ECO:0000313" key="3">
    <source>
        <dbReference type="Proteomes" id="UP000268093"/>
    </source>
</evidence>
<sequence length="100" mass="11631">MGATKRGRATGRAGAIRRGEMGRRAGGSDGETLTLAPIPTSTPDPTPNPRKTKILWNRKTRERQKRIPLRFGAVPRRRRRRSRRSRRWRIISRICWRDCL</sequence>
<proteinExistence type="predicted"/>
<comment type="caution">
    <text evidence="2">The sequence shown here is derived from an EMBL/GenBank/DDBJ whole genome shotgun (WGS) entry which is preliminary data.</text>
</comment>
<protein>
    <submittedName>
        <fullName evidence="2">Uncharacterized protein</fullName>
    </submittedName>
</protein>
<dbReference type="EMBL" id="RBNI01029838">
    <property type="protein sequence ID" value="RUO95445.1"/>
    <property type="molecule type" value="Genomic_DNA"/>
</dbReference>
<feature type="region of interest" description="Disordered" evidence="1">
    <location>
        <begin position="1"/>
        <end position="52"/>
    </location>
</feature>
<keyword evidence="3" id="KW-1185">Reference proteome</keyword>
<organism evidence="2 3">
    <name type="scientific">Jimgerdemannia flammicorona</name>
    <dbReference type="NCBI Taxonomy" id="994334"/>
    <lineage>
        <taxon>Eukaryota</taxon>
        <taxon>Fungi</taxon>
        <taxon>Fungi incertae sedis</taxon>
        <taxon>Mucoromycota</taxon>
        <taxon>Mucoromycotina</taxon>
        <taxon>Endogonomycetes</taxon>
        <taxon>Endogonales</taxon>
        <taxon>Endogonaceae</taxon>
        <taxon>Jimgerdemannia</taxon>
    </lineage>
</organism>